<dbReference type="Gene3D" id="3.40.50.150">
    <property type="entry name" value="Vaccinia Virus protein VP39"/>
    <property type="match status" value="1"/>
</dbReference>
<protein>
    <submittedName>
        <fullName evidence="1">Uncharacterized protein</fullName>
    </submittedName>
</protein>
<sequence>MTDARGESVDPRETAHYHRLAQAWWDPDGPFWPLHGLNRFRVGYLRQRVAEHYHSDADDRPAAGLSVVDRTGVAVSPVTRRFRYTSSLAVNYMMTAIRENKPGVSLA</sequence>
<name>A0ABV3T9T5_9GAMM</name>
<evidence type="ECO:0000313" key="1">
    <source>
        <dbReference type="EMBL" id="MEX0468392.1"/>
    </source>
</evidence>
<comment type="caution">
    <text evidence="1">The sequence shown here is derived from an EMBL/GenBank/DDBJ whole genome shotgun (WGS) entry which is preliminary data.</text>
</comment>
<dbReference type="Proteomes" id="UP001556709">
    <property type="component" value="Unassembled WGS sequence"/>
</dbReference>
<accession>A0ABV3T9T5</accession>
<dbReference type="EMBL" id="JBAKFM010000001">
    <property type="protein sequence ID" value="MEX0468392.1"/>
    <property type="molecule type" value="Genomic_DNA"/>
</dbReference>
<reference evidence="1 2" key="1">
    <citation type="submission" date="2024-02" db="EMBL/GenBank/DDBJ databases">
        <title>New especies of Spiribacter isolated from saline water.</title>
        <authorList>
            <person name="Leon M.J."/>
            <person name="De La Haba R."/>
            <person name="Sanchez-Porro C."/>
            <person name="Ventosa A."/>
        </authorList>
    </citation>
    <scope>NUCLEOTIDE SEQUENCE [LARGE SCALE GENOMIC DNA]</scope>
    <source>
        <strain evidence="2">ag22IC6-390</strain>
    </source>
</reference>
<dbReference type="InterPro" id="IPR029063">
    <property type="entry name" value="SAM-dependent_MTases_sf"/>
</dbReference>
<evidence type="ECO:0000313" key="2">
    <source>
        <dbReference type="Proteomes" id="UP001556709"/>
    </source>
</evidence>
<organism evidence="1 2">
    <name type="scientific">Spiribacter pallidus</name>
    <dbReference type="NCBI Taxonomy" id="1987936"/>
    <lineage>
        <taxon>Bacteria</taxon>
        <taxon>Pseudomonadati</taxon>
        <taxon>Pseudomonadota</taxon>
        <taxon>Gammaproteobacteria</taxon>
        <taxon>Chromatiales</taxon>
        <taxon>Ectothiorhodospiraceae</taxon>
        <taxon>Spiribacter</taxon>
    </lineage>
</organism>
<proteinExistence type="predicted"/>
<keyword evidence="2" id="KW-1185">Reference proteome</keyword>
<dbReference type="RefSeq" id="WP_367958105.1">
    <property type="nucleotide sequence ID" value="NZ_JBAKFK010000001.1"/>
</dbReference>
<gene>
    <name evidence="1" type="ORF">V6X73_01400</name>
</gene>